<dbReference type="PROSITE" id="PS50045">
    <property type="entry name" value="SIGMA54_INTERACT_4"/>
    <property type="match status" value="1"/>
</dbReference>
<evidence type="ECO:0000256" key="1">
    <source>
        <dbReference type="ARBA" id="ARBA00022741"/>
    </source>
</evidence>
<dbReference type="GO" id="GO:0043565">
    <property type="term" value="F:sequence-specific DNA binding"/>
    <property type="evidence" value="ECO:0007669"/>
    <property type="project" value="InterPro"/>
</dbReference>
<dbReference type="Pfam" id="PF25601">
    <property type="entry name" value="AAA_lid_14"/>
    <property type="match status" value="1"/>
</dbReference>
<evidence type="ECO:0000256" key="2">
    <source>
        <dbReference type="ARBA" id="ARBA00022840"/>
    </source>
</evidence>
<dbReference type="InterPro" id="IPR027417">
    <property type="entry name" value="P-loop_NTPase"/>
</dbReference>
<sequence>MTDNLALRLELAMHFEHVKERIVAQWIHAMKAEGFFDKLSDEEKQKEPEKMYNIFLEYFRSDSKEKINDYAKSMIRKVVLEQLTSTQIVIMFHALRDLLGRAAFDKYNKNPDRYITMMEVYEPIINELLRMAYEIFINERDKIIKQKRDALYESEALSYTLMENIADGIVLLDMDRIVFINPAFVFLFGYSDKNQLVGTSMTRLIAQDFHDDFKKVTDSFAKGIIKEKTLRCRCIKHDGRQFWLEVHAVCTTWEEKTAMLATVVDITENVSQKRAEKEQFNQLRNENKRLKATIGERYKFCDIIGKSLVMNDVYEHILKAASANVPVIIYGETGTGKELVARAIHQISNHCDRAFVPVNCAAIPSPLFEREFFGHKRGSFTGAESNAIGYLSMANGGTLFMDEIGEIDINMQAKLLRAFESGEYLPVGSTKAEQSDFCIISATNRNLLDLAKKGLMRKDFFFRIHVFPIRLPPLRKRKEDIPLLVEHFCKSFNNGSKNKMVPPKIIEAFYGYDWPGNVRELQNVVHRYLISGDLSFLEELTMTDDNKNDSSYGNGFDHGGLTIRPAVEDLEGTLIFRALDKTFWNRSDAARLLGISRKTLYRKINKGVAEIATKKHKTQ</sequence>
<feature type="domain" description="Sigma-54 factor interaction" evidence="6">
    <location>
        <begin position="303"/>
        <end position="530"/>
    </location>
</feature>
<keyword evidence="5" id="KW-0804">Transcription</keyword>
<dbReference type="InterPro" id="IPR000014">
    <property type="entry name" value="PAS"/>
</dbReference>
<evidence type="ECO:0000256" key="5">
    <source>
        <dbReference type="ARBA" id="ARBA00023163"/>
    </source>
</evidence>
<dbReference type="InterPro" id="IPR001610">
    <property type="entry name" value="PAC"/>
</dbReference>
<dbReference type="InterPro" id="IPR002078">
    <property type="entry name" value="Sigma_54_int"/>
</dbReference>
<keyword evidence="4" id="KW-0238">DNA-binding</keyword>
<gene>
    <name evidence="7" type="ORF">PITCH_A1330020</name>
</gene>
<dbReference type="GO" id="GO:0006355">
    <property type="term" value="P:regulation of DNA-templated transcription"/>
    <property type="evidence" value="ECO:0007669"/>
    <property type="project" value="InterPro"/>
</dbReference>
<dbReference type="CDD" id="cd00130">
    <property type="entry name" value="PAS"/>
    <property type="match status" value="1"/>
</dbReference>
<keyword evidence="2" id="KW-0067">ATP-binding</keyword>
<dbReference type="PRINTS" id="PR01590">
    <property type="entry name" value="HTHFIS"/>
</dbReference>
<dbReference type="InterPro" id="IPR025662">
    <property type="entry name" value="Sigma_54_int_dom_ATP-bd_1"/>
</dbReference>
<dbReference type="InterPro" id="IPR025944">
    <property type="entry name" value="Sigma_54_int_dom_CS"/>
</dbReference>
<keyword evidence="3" id="KW-0805">Transcription regulation</keyword>
<dbReference type="Gene3D" id="3.30.450.20">
    <property type="entry name" value="PAS domain"/>
    <property type="match status" value="1"/>
</dbReference>
<dbReference type="Gene3D" id="1.10.8.60">
    <property type="match status" value="1"/>
</dbReference>
<organism evidence="7">
    <name type="scientific">uncultured Desulfobacterium sp</name>
    <dbReference type="NCBI Taxonomy" id="201089"/>
    <lineage>
        <taxon>Bacteria</taxon>
        <taxon>Pseudomonadati</taxon>
        <taxon>Thermodesulfobacteriota</taxon>
        <taxon>Desulfobacteria</taxon>
        <taxon>Desulfobacterales</taxon>
        <taxon>Desulfobacteriaceae</taxon>
        <taxon>Desulfobacterium</taxon>
        <taxon>environmental samples</taxon>
    </lineage>
</organism>
<keyword evidence="1" id="KW-0547">Nucleotide-binding</keyword>
<dbReference type="NCBIfam" id="TIGR00229">
    <property type="entry name" value="sensory_box"/>
    <property type="match status" value="1"/>
</dbReference>
<evidence type="ECO:0000256" key="3">
    <source>
        <dbReference type="ARBA" id="ARBA00023015"/>
    </source>
</evidence>
<reference evidence="7" key="1">
    <citation type="submission" date="2018-01" db="EMBL/GenBank/DDBJ databases">
        <authorList>
            <person name="Regsiter A."/>
            <person name="William W."/>
        </authorList>
    </citation>
    <scope>NUCLEOTIDE SEQUENCE</scope>
    <source>
        <strain evidence="7">TRIP AH-1</strain>
    </source>
</reference>
<dbReference type="Gene3D" id="1.10.10.60">
    <property type="entry name" value="Homeodomain-like"/>
    <property type="match status" value="1"/>
</dbReference>
<dbReference type="SMART" id="SM00086">
    <property type="entry name" value="PAC"/>
    <property type="match status" value="1"/>
</dbReference>
<proteinExistence type="predicted"/>
<dbReference type="InterPro" id="IPR058031">
    <property type="entry name" value="AAA_lid_NorR"/>
</dbReference>
<dbReference type="InterPro" id="IPR009057">
    <property type="entry name" value="Homeodomain-like_sf"/>
</dbReference>
<dbReference type="Pfam" id="PF00158">
    <property type="entry name" value="Sigma54_activat"/>
    <property type="match status" value="1"/>
</dbReference>
<dbReference type="SUPFAM" id="SSF52540">
    <property type="entry name" value="P-loop containing nucleoside triphosphate hydrolases"/>
    <property type="match status" value="1"/>
</dbReference>
<dbReference type="InterPro" id="IPR025943">
    <property type="entry name" value="Sigma_54_int_dom_ATP-bd_2"/>
</dbReference>
<dbReference type="PROSITE" id="PS00688">
    <property type="entry name" value="SIGMA54_INTERACT_3"/>
    <property type="match status" value="1"/>
</dbReference>
<protein>
    <recommendedName>
        <fullName evidence="6">Sigma-54 factor interaction domain-containing protein</fullName>
    </recommendedName>
</protein>
<dbReference type="SUPFAM" id="SSF55785">
    <property type="entry name" value="PYP-like sensor domain (PAS domain)"/>
    <property type="match status" value="1"/>
</dbReference>
<dbReference type="SUPFAM" id="SSF46689">
    <property type="entry name" value="Homeodomain-like"/>
    <property type="match status" value="1"/>
</dbReference>
<dbReference type="AlphaFoldDB" id="A0A445MSG5"/>
<dbReference type="Gene3D" id="3.40.50.300">
    <property type="entry name" value="P-loop containing nucleotide triphosphate hydrolases"/>
    <property type="match status" value="1"/>
</dbReference>
<dbReference type="EMBL" id="OJIN01000039">
    <property type="protein sequence ID" value="SPD72407.1"/>
    <property type="molecule type" value="Genomic_DNA"/>
</dbReference>
<dbReference type="Pfam" id="PF02954">
    <property type="entry name" value="HTH_8"/>
    <property type="match status" value="1"/>
</dbReference>
<dbReference type="Pfam" id="PF13426">
    <property type="entry name" value="PAS_9"/>
    <property type="match status" value="1"/>
</dbReference>
<dbReference type="InterPro" id="IPR002197">
    <property type="entry name" value="HTH_Fis"/>
</dbReference>
<dbReference type="GO" id="GO:0005524">
    <property type="term" value="F:ATP binding"/>
    <property type="evidence" value="ECO:0007669"/>
    <property type="project" value="UniProtKB-KW"/>
</dbReference>
<evidence type="ECO:0000256" key="4">
    <source>
        <dbReference type="ARBA" id="ARBA00023125"/>
    </source>
</evidence>
<dbReference type="SMART" id="SM00382">
    <property type="entry name" value="AAA"/>
    <property type="match status" value="1"/>
</dbReference>
<dbReference type="CDD" id="cd00009">
    <property type="entry name" value="AAA"/>
    <property type="match status" value="1"/>
</dbReference>
<accession>A0A445MSG5</accession>
<dbReference type="InterPro" id="IPR035965">
    <property type="entry name" value="PAS-like_dom_sf"/>
</dbReference>
<evidence type="ECO:0000313" key="7">
    <source>
        <dbReference type="EMBL" id="SPD72407.1"/>
    </source>
</evidence>
<dbReference type="FunFam" id="3.40.50.300:FF:000006">
    <property type="entry name" value="DNA-binding transcriptional regulator NtrC"/>
    <property type="match status" value="1"/>
</dbReference>
<dbReference type="InterPro" id="IPR003593">
    <property type="entry name" value="AAA+_ATPase"/>
</dbReference>
<dbReference type="PROSITE" id="PS00676">
    <property type="entry name" value="SIGMA54_INTERACT_2"/>
    <property type="match status" value="1"/>
</dbReference>
<dbReference type="PANTHER" id="PTHR32071">
    <property type="entry name" value="TRANSCRIPTIONAL REGULATORY PROTEIN"/>
    <property type="match status" value="1"/>
</dbReference>
<evidence type="ECO:0000259" key="6">
    <source>
        <dbReference type="PROSITE" id="PS50045"/>
    </source>
</evidence>
<name>A0A445MSG5_9BACT</name>
<dbReference type="PROSITE" id="PS00675">
    <property type="entry name" value="SIGMA54_INTERACT_1"/>
    <property type="match status" value="1"/>
</dbReference>